<keyword evidence="1" id="KW-0614">Plasmid</keyword>
<sequence length="273" mass="31713">MNIVNRFDTVSYLALIILLTGFMSYPAQSARSISFVGKHMLHRPTKTNRGKFLTGVAVGSLLFSQKSGSESDNVDYSFNGFDELYAEYERNTQLLKKGSLSKEQQLTLIRRNEQIKIALVRKARNRYVESFTLQLTPLKEKIIDREKTESKRSPNTDQVIRKEIVYQIRLSRESPSTIDNFDVISVNDTKPNSLNPYQFNYSEQWGENVIKIKLRDKKDHGFEFELTKTYYVPQPKEKNPQRAFLPEIEDRFLYLAPLLVIWFSLRALLGPAE</sequence>
<geneLocation type="plasmid" evidence="1 2">
    <name>pLlyPCM2298_2</name>
</geneLocation>
<dbReference type="EMBL" id="CP071529">
    <property type="protein sequence ID" value="USQ15517.1"/>
    <property type="molecule type" value="Genomic_DNA"/>
</dbReference>
<name>A0ABY4YEF3_9GAMM</name>
<proteinExistence type="predicted"/>
<protein>
    <submittedName>
        <fullName evidence="1">Uncharacterized protein</fullName>
    </submittedName>
</protein>
<dbReference type="Proteomes" id="UP001057474">
    <property type="component" value="Plasmid pLlyPCM2298_2"/>
</dbReference>
<accession>A0ABY4YEF3</accession>
<reference evidence="1" key="1">
    <citation type="submission" date="2021-03" db="EMBL/GenBank/DDBJ databases">
        <title>Legionella lytica PCM 2298.</title>
        <authorList>
            <person name="Koper P."/>
        </authorList>
    </citation>
    <scope>NUCLEOTIDE SEQUENCE</scope>
    <source>
        <strain evidence="1">PCM 2298</strain>
        <plasmid evidence="1">pLlyPCM2298_2</plasmid>
    </source>
</reference>
<evidence type="ECO:0000313" key="1">
    <source>
        <dbReference type="EMBL" id="USQ15517.1"/>
    </source>
</evidence>
<evidence type="ECO:0000313" key="2">
    <source>
        <dbReference type="Proteomes" id="UP001057474"/>
    </source>
</evidence>
<gene>
    <name evidence="1" type="ORF">J2N86_15950</name>
</gene>
<dbReference type="RefSeq" id="WP_252582753.1">
    <property type="nucleotide sequence ID" value="NZ_CP071529.1"/>
</dbReference>
<keyword evidence="2" id="KW-1185">Reference proteome</keyword>
<organism evidence="1 2">
    <name type="scientific">Legionella lytica</name>
    <dbReference type="NCBI Taxonomy" id="96232"/>
    <lineage>
        <taxon>Bacteria</taxon>
        <taxon>Pseudomonadati</taxon>
        <taxon>Pseudomonadota</taxon>
        <taxon>Gammaproteobacteria</taxon>
        <taxon>Legionellales</taxon>
        <taxon>Legionellaceae</taxon>
        <taxon>Legionella</taxon>
    </lineage>
</organism>